<reference evidence="3" key="1">
    <citation type="journal article" date="2024" name="Algal Res.">
        <title>Biochemical, toxicological and genomic investigation of a high-biomass producing Limnothrix strain isolated from Italian shallow drinking water reservoir.</title>
        <authorList>
            <person name="Simonazzi M."/>
            <person name="Shishido T.K."/>
            <person name="Delbaje E."/>
            <person name="Wahlsten M."/>
            <person name="Fewer D.P."/>
            <person name="Sivonen K."/>
            <person name="Pezzolesi L."/>
            <person name="Pistocchi R."/>
        </authorList>
    </citation>
    <scope>NUCLEOTIDE SEQUENCE [LARGE SCALE GENOMIC DNA]</scope>
    <source>
        <strain evidence="3">LRLZ20PSL1</strain>
    </source>
</reference>
<sequence>MNWQRLGEFVGGRWVVGFMLGLAIALLTATGLWAAPPPPDYYPFPLNGRWEYTTTHAAQGTTGNLLIKVIGADRDGSQMRYTTEQDLGFGPSNLLYLKGEGWVKEIKFVLARNGMTNETVNDPIKPILKNPPKVGDQWSWTGQQVGAATANASESYKAAAAEEVTVPAGKFNTIRVEITGEKAGTAFRKVMWYADRVGPVKWQIWDASNALQTTTELKRYEFPKAS</sequence>
<evidence type="ECO:0000313" key="3">
    <source>
        <dbReference type="Proteomes" id="UP001604335"/>
    </source>
</evidence>
<feature type="domain" description="DUF3108" evidence="1">
    <location>
        <begin position="158"/>
        <end position="217"/>
    </location>
</feature>
<dbReference type="EMBL" id="JAZAQF010000001">
    <property type="protein sequence ID" value="MFG3816148.1"/>
    <property type="molecule type" value="Genomic_DNA"/>
</dbReference>
<accession>A0ABW7C4I2</accession>
<dbReference type="Pfam" id="PF21347">
    <property type="entry name" value="DUF3108_like"/>
    <property type="match status" value="1"/>
</dbReference>
<evidence type="ECO:0000259" key="1">
    <source>
        <dbReference type="Pfam" id="PF21347"/>
    </source>
</evidence>
<evidence type="ECO:0000313" key="2">
    <source>
        <dbReference type="EMBL" id="MFG3816148.1"/>
    </source>
</evidence>
<keyword evidence="3" id="KW-1185">Reference proteome</keyword>
<protein>
    <recommendedName>
        <fullName evidence="1">DUF3108 domain-containing protein</fullName>
    </recommendedName>
</protein>
<name>A0ABW7C4I2_9CYAN</name>
<dbReference type="InterPro" id="IPR049279">
    <property type="entry name" value="DUF3108-like"/>
</dbReference>
<dbReference type="RefSeq" id="WP_393009829.1">
    <property type="nucleotide sequence ID" value="NZ_JAZAQF010000001.1"/>
</dbReference>
<gene>
    <name evidence="2" type="ORF">VPK24_00745</name>
</gene>
<dbReference type="Proteomes" id="UP001604335">
    <property type="component" value="Unassembled WGS sequence"/>
</dbReference>
<proteinExistence type="predicted"/>
<organism evidence="2 3">
    <name type="scientific">Limnothrix redekei LRLZ20PSL1</name>
    <dbReference type="NCBI Taxonomy" id="3112953"/>
    <lineage>
        <taxon>Bacteria</taxon>
        <taxon>Bacillati</taxon>
        <taxon>Cyanobacteriota</taxon>
        <taxon>Cyanophyceae</taxon>
        <taxon>Pseudanabaenales</taxon>
        <taxon>Pseudanabaenaceae</taxon>
        <taxon>Limnothrix</taxon>
    </lineage>
</organism>
<dbReference type="Gene3D" id="2.40.360.20">
    <property type="match status" value="1"/>
</dbReference>
<comment type="caution">
    <text evidence="2">The sequence shown here is derived from an EMBL/GenBank/DDBJ whole genome shotgun (WGS) entry which is preliminary data.</text>
</comment>